<dbReference type="RefSeq" id="WP_060667914.1">
    <property type="nucleotide sequence ID" value="NZ_LGTK01000008.1"/>
</dbReference>
<dbReference type="NCBIfam" id="TIGR03998">
    <property type="entry name" value="thiol_BshC"/>
    <property type="match status" value="1"/>
</dbReference>
<comment type="caution">
    <text evidence="5">The sequence shown here is derived from an EMBL/GenBank/DDBJ whole genome shotgun (WGS) entry which is preliminary data.</text>
</comment>
<evidence type="ECO:0000259" key="3">
    <source>
        <dbReference type="Pfam" id="PF10079"/>
    </source>
</evidence>
<dbReference type="EC" id="6.-.-.-" evidence="2"/>
<feature type="domain" description="Bacillithiol biosynthesis BshC N-terminal Rossmann-like" evidence="3">
    <location>
        <begin position="1"/>
        <end position="379"/>
    </location>
</feature>
<evidence type="ECO:0000256" key="1">
    <source>
        <dbReference type="ARBA" id="ARBA00022598"/>
    </source>
</evidence>
<name>A0ABR5MLX5_9BACI</name>
<organism evidence="5 6">
    <name type="scientific">Oceanobacillus caeni</name>
    <dbReference type="NCBI Taxonomy" id="405946"/>
    <lineage>
        <taxon>Bacteria</taxon>
        <taxon>Bacillati</taxon>
        <taxon>Bacillota</taxon>
        <taxon>Bacilli</taxon>
        <taxon>Bacillales</taxon>
        <taxon>Bacillaceae</taxon>
        <taxon>Oceanobacillus</taxon>
    </lineage>
</organism>
<dbReference type="InterPro" id="IPR011199">
    <property type="entry name" value="Bacillithiol_biosynth_BshC"/>
</dbReference>
<evidence type="ECO:0000313" key="5">
    <source>
        <dbReference type="EMBL" id="KPH77188.1"/>
    </source>
</evidence>
<dbReference type="EMBL" id="LGTK01000008">
    <property type="protein sequence ID" value="KPH77188.1"/>
    <property type="molecule type" value="Genomic_DNA"/>
</dbReference>
<evidence type="ECO:0000313" key="6">
    <source>
        <dbReference type="Proteomes" id="UP000037854"/>
    </source>
</evidence>
<sequence>MRIHPIKKMGSQNKLISDYRLGKQEIMDFFDYIPSGDLETRVKELRERTFQRESLQEVLHKLNKAWDAPNSTLHNINRFSNKDSVVVIAGQQAGLLTGPMYTINKVISILQLAKQQEEELNIPVIPVFWIAGEDHDFDEINHIFMQEKSRLKKLKVGQENIDKCSVSEIQLEKNIIRNWLDNVFSYLRETENTKDLYHSILRCLDQSETYTDFFARLIFKLFPNEGLVLIDSHHPLVRNLEKEYFEQMILKQQEISSGVYEIIDKLRKKDYQVPLEVDLNSGNLFYHHDKERILLFRDENGGWIGKQNEIELTTEELINIATNQPERLSNNVVTRPLMQELLFPSLAFIGGPGEISYWSALKPVFHVFGIKMPPVFPRLSFTYIEPKVSKMIEHFTITPEEVVNNGVQDYKRNLIDSQTNPPIHELAKDIKATIEKAHRPLRDLAKGIRADIGELADKNLYYLQKEISFIEGRIVRAVEEKYDKELTELDYINVHLYPDGLQERIWNPLPFINKFGVDFIKKTIDSPCSFSYDHYLVYL</sequence>
<accession>A0ABR5MLX5</accession>
<evidence type="ECO:0000259" key="4">
    <source>
        <dbReference type="Pfam" id="PF24850"/>
    </source>
</evidence>
<proteinExistence type="inferred from homology"/>
<reference evidence="5 6" key="1">
    <citation type="submission" date="2015-07" db="EMBL/GenBank/DDBJ databases">
        <title>High-quality draft genome sequence of Oceanobacillus caeni HM6, a bacillus isolated from a human feces.</title>
        <authorList>
            <person name="Kumar J."/>
            <person name="Verma M.K."/>
            <person name="Pandey R."/>
            <person name="Bhambi M."/>
            <person name="Chauhan N."/>
        </authorList>
    </citation>
    <scope>NUCLEOTIDE SEQUENCE [LARGE SCALE GENOMIC DNA]</scope>
    <source>
        <strain evidence="5 6">HM6</strain>
    </source>
</reference>
<dbReference type="InterPro" id="IPR055399">
    <property type="entry name" value="CC_BshC"/>
</dbReference>
<protein>
    <recommendedName>
        <fullName evidence="2">Putative cysteine ligase BshC</fullName>
        <ecNumber evidence="2">6.-.-.-</ecNumber>
    </recommendedName>
</protein>
<evidence type="ECO:0000256" key="2">
    <source>
        <dbReference type="HAMAP-Rule" id="MF_01867"/>
    </source>
</evidence>
<keyword evidence="6" id="KW-1185">Reference proteome</keyword>
<comment type="similarity">
    <text evidence="2">Belongs to the BshC family.</text>
</comment>
<gene>
    <name evidence="2" type="primary">bshC</name>
    <name evidence="5" type="ORF">AFL42_04015</name>
</gene>
<dbReference type="Pfam" id="PF10079">
    <property type="entry name" value="Rossmann-like_BshC"/>
    <property type="match status" value="1"/>
</dbReference>
<dbReference type="InterPro" id="IPR055398">
    <property type="entry name" value="Rossmann-like_BshC"/>
</dbReference>
<dbReference type="HAMAP" id="MF_01867">
    <property type="entry name" value="BshC"/>
    <property type="match status" value="1"/>
</dbReference>
<dbReference type="Proteomes" id="UP000037854">
    <property type="component" value="Unassembled WGS sequence"/>
</dbReference>
<comment type="function">
    <text evidence="2">Involved in bacillithiol (BSH) biosynthesis. May catalyze the last step of the pathway, the addition of cysteine to glucosamine malate (GlcN-Mal) to generate BSH.</text>
</comment>
<feature type="domain" description="Bacillithiol biosynthesis BshC C-terminal coiled-coil" evidence="4">
    <location>
        <begin position="381"/>
        <end position="539"/>
    </location>
</feature>
<dbReference type="PIRSF" id="PIRSF012535">
    <property type="entry name" value="UCP012535"/>
    <property type="match status" value="1"/>
</dbReference>
<dbReference type="Pfam" id="PF24850">
    <property type="entry name" value="CC_BshC"/>
    <property type="match status" value="1"/>
</dbReference>
<keyword evidence="1 2" id="KW-0436">Ligase</keyword>